<dbReference type="AlphaFoldDB" id="A0A6C0M1N9"/>
<reference evidence="1" key="1">
    <citation type="journal article" date="2020" name="Nature">
        <title>Giant virus diversity and host interactions through global metagenomics.</title>
        <authorList>
            <person name="Schulz F."/>
            <person name="Roux S."/>
            <person name="Paez-Espino D."/>
            <person name="Jungbluth S."/>
            <person name="Walsh D.A."/>
            <person name="Denef V.J."/>
            <person name="McMahon K.D."/>
            <person name="Konstantinidis K.T."/>
            <person name="Eloe-Fadrosh E.A."/>
            <person name="Kyrpides N.C."/>
            <person name="Woyke T."/>
        </authorList>
    </citation>
    <scope>NUCLEOTIDE SEQUENCE</scope>
    <source>
        <strain evidence="1">GVMAG-S-1035231-58</strain>
    </source>
</reference>
<evidence type="ECO:0000313" key="1">
    <source>
        <dbReference type="EMBL" id="QHU36453.1"/>
    </source>
</evidence>
<accession>A0A6C0M1N9</accession>
<sequence>MKRVLQFDRTTNRLVQVNESSNESVLILYITNNDRFFVFDRFLDELKSASGQYHLLIVNTSPENMYADHMRGSGVPYTFACVPCPRVDYLPKIRYGIDFAKQYGFKYVMKCDNDIIIPAYTLTYMYANRGLVLSHGLTLSPSLSTGIPSVEYFIESLCTPEEIDLIRSDFKQCVFHDQETIFDYRPLNKCTVGADRWDPTYYFRSLKELSDSMITDVHGRDQARHCRFYRGMHPVRHGFGNKRINDLIIKNRNRVFADKECFVRMDENYLCDMCFMISTKNYNQLMNVENLVIDGCDEVPLNRYAWNTGLKHLIVHHGYAIHITYNWRWTLNNQDGGSNIDKPAETIAEFEEDFVKSLYSKQYDMCIMYLTDRNRHYTFEHTVRSLAASRANFHLLVLTHDNDTAFYETFLKDTAISYTLKNVPANDNYMAKVRITLNFARLNGIPYIVKHDNDILMSAPVYDYMFEQRGVLEDETNLLLTPTITSGIPTVDLFIEDYLTPEEKAILFQLFTNHIFQPMWGVDYRSLTGTWDPAVFYEKVKAIQHHYKGIHPIRVSASALAVLNEFIVCKYRDQIVNPDTYSLTRDTESPYFCDSLFCIRTDTYRKIVSSPELFVDAFDEVPLNKWRDARKQAIVVIRRGTAVHFMYNLFPKYVKTEYELVNRFFETSR</sequence>
<name>A0A6C0M1N9_9ZZZZ</name>
<proteinExistence type="predicted"/>
<dbReference type="EMBL" id="MN740639">
    <property type="protein sequence ID" value="QHU36453.1"/>
    <property type="molecule type" value="Genomic_DNA"/>
</dbReference>
<protein>
    <submittedName>
        <fullName evidence="1">Uncharacterized protein</fullName>
    </submittedName>
</protein>
<organism evidence="1">
    <name type="scientific">viral metagenome</name>
    <dbReference type="NCBI Taxonomy" id="1070528"/>
    <lineage>
        <taxon>unclassified sequences</taxon>
        <taxon>metagenomes</taxon>
        <taxon>organismal metagenomes</taxon>
    </lineage>
</organism>